<comment type="caution">
    <text evidence="1">The sequence shown here is derived from an EMBL/GenBank/DDBJ whole genome shotgun (WGS) entry which is preliminary data.</text>
</comment>
<reference evidence="1 2" key="1">
    <citation type="submission" date="2023-01" db="EMBL/GenBank/DDBJ databases">
        <title>Psychrosphaera sp. nov., isolated from marine algae.</title>
        <authorList>
            <person name="Bayburt H."/>
            <person name="Choi B.J."/>
            <person name="Kim J.M."/>
            <person name="Choi D.G."/>
            <person name="Jeon C.O."/>
        </authorList>
    </citation>
    <scope>NUCLEOTIDE SEQUENCE [LARGE SCALE GENOMIC DNA]</scope>
    <source>
        <strain evidence="1 2">G1-22</strain>
    </source>
</reference>
<gene>
    <name evidence="1" type="ORF">PN838_13475</name>
</gene>
<dbReference type="EMBL" id="JAQOMS010000002">
    <property type="protein sequence ID" value="MDC2889602.1"/>
    <property type="molecule type" value="Genomic_DNA"/>
</dbReference>
<accession>A0ABT5FDK6</accession>
<protein>
    <submittedName>
        <fullName evidence="1">Uncharacterized protein</fullName>
    </submittedName>
</protein>
<name>A0ABT5FDK6_9GAMM</name>
<evidence type="ECO:0000313" key="2">
    <source>
        <dbReference type="Proteomes" id="UP001528411"/>
    </source>
</evidence>
<sequence length="49" mass="5588">MPILAIYGQELSGVTPMWIGLAIGAYGLTHEHFFKYQWVGFQIVMDVEE</sequence>
<dbReference type="Proteomes" id="UP001528411">
    <property type="component" value="Unassembled WGS sequence"/>
</dbReference>
<evidence type="ECO:0000313" key="1">
    <source>
        <dbReference type="EMBL" id="MDC2889602.1"/>
    </source>
</evidence>
<proteinExistence type="predicted"/>
<organism evidence="1 2">
    <name type="scientific">Psychrosphaera algicola</name>
    <dbReference type="NCBI Taxonomy" id="3023714"/>
    <lineage>
        <taxon>Bacteria</taxon>
        <taxon>Pseudomonadati</taxon>
        <taxon>Pseudomonadota</taxon>
        <taxon>Gammaproteobacteria</taxon>
        <taxon>Alteromonadales</taxon>
        <taxon>Pseudoalteromonadaceae</taxon>
        <taxon>Psychrosphaera</taxon>
    </lineage>
</organism>
<keyword evidence="2" id="KW-1185">Reference proteome</keyword>